<proteinExistence type="predicted"/>
<dbReference type="EMBL" id="KB738463">
    <property type="protein sequence ID" value="ENN82591.1"/>
    <property type="molecule type" value="Genomic_DNA"/>
</dbReference>
<feature type="non-terminal residue" evidence="9">
    <location>
        <position position="1"/>
    </location>
</feature>
<gene>
    <name evidence="9" type="ORF">YQE_01037</name>
</gene>
<evidence type="ECO:0000256" key="3">
    <source>
        <dbReference type="ARBA" id="ARBA00022454"/>
    </source>
</evidence>
<keyword evidence="6" id="KW-0949">S-adenosyl-L-methionine</keyword>
<keyword evidence="4" id="KW-0489">Methyltransferase</keyword>
<keyword evidence="5" id="KW-0808">Transferase</keyword>
<keyword evidence="8" id="KW-0539">Nucleus</keyword>
<dbReference type="AlphaFoldDB" id="N6UPD3"/>
<evidence type="ECO:0000313" key="9">
    <source>
        <dbReference type="EMBL" id="ENN82591.1"/>
    </source>
</evidence>
<evidence type="ECO:0000256" key="4">
    <source>
        <dbReference type="ARBA" id="ARBA00022603"/>
    </source>
</evidence>
<dbReference type="PANTHER" id="PTHR12977">
    <property type="entry name" value="SUPPRESSOR OF VARIEGATION 4-20-RELATED"/>
    <property type="match status" value="1"/>
</dbReference>
<evidence type="ECO:0000256" key="8">
    <source>
        <dbReference type="ARBA" id="ARBA00023242"/>
    </source>
</evidence>
<keyword evidence="3" id="KW-0158">Chromosome</keyword>
<dbReference type="Gene3D" id="1.10.10.1700">
    <property type="entry name" value="Histone-lysine N-methyltransferase"/>
    <property type="match status" value="1"/>
</dbReference>
<dbReference type="GO" id="GO:0005634">
    <property type="term" value="C:nucleus"/>
    <property type="evidence" value="ECO:0007669"/>
    <property type="project" value="UniProtKB-SubCell"/>
</dbReference>
<evidence type="ECO:0000256" key="5">
    <source>
        <dbReference type="ARBA" id="ARBA00022679"/>
    </source>
</evidence>
<keyword evidence="7" id="KW-0156">Chromatin regulator</keyword>
<dbReference type="GO" id="GO:0032259">
    <property type="term" value="P:methylation"/>
    <property type="evidence" value="ECO:0007669"/>
    <property type="project" value="UniProtKB-KW"/>
</dbReference>
<reference evidence="9" key="1">
    <citation type="journal article" date="2013" name="Genome Biol.">
        <title>Draft genome of the mountain pine beetle, Dendroctonus ponderosae Hopkins, a major forest pest.</title>
        <authorList>
            <person name="Keeling C.I."/>
            <person name="Yuen M.M."/>
            <person name="Liao N.Y."/>
            <person name="Docking T.R."/>
            <person name="Chan S.K."/>
            <person name="Taylor G.A."/>
            <person name="Palmquist D.L."/>
            <person name="Jackman S.D."/>
            <person name="Nguyen A."/>
            <person name="Li M."/>
            <person name="Henderson H."/>
            <person name="Janes J.K."/>
            <person name="Zhao Y."/>
            <person name="Pandoh P."/>
            <person name="Moore R."/>
            <person name="Sperling F.A."/>
            <person name="Huber D.P."/>
            <person name="Birol I."/>
            <person name="Jones S.J."/>
            <person name="Bohlmann J."/>
        </authorList>
    </citation>
    <scope>NUCLEOTIDE SEQUENCE</scope>
</reference>
<evidence type="ECO:0000256" key="1">
    <source>
        <dbReference type="ARBA" id="ARBA00004123"/>
    </source>
</evidence>
<protein>
    <submittedName>
        <fullName evidence="9">Uncharacterized protein</fullName>
    </submittedName>
</protein>
<dbReference type="HOGENOM" id="CLU_1857314_0_0_1"/>
<dbReference type="InterPro" id="IPR039977">
    <property type="entry name" value="Suv4-20/Set9"/>
</dbReference>
<dbReference type="GO" id="GO:0042799">
    <property type="term" value="F:histone H4K20 methyltransferase activity"/>
    <property type="evidence" value="ECO:0007669"/>
    <property type="project" value="TreeGrafter"/>
</dbReference>
<dbReference type="GO" id="GO:0005694">
    <property type="term" value="C:chromosome"/>
    <property type="evidence" value="ECO:0007669"/>
    <property type="project" value="UniProtKB-SubCell"/>
</dbReference>
<name>N6UPD3_DENPD</name>
<evidence type="ECO:0000256" key="2">
    <source>
        <dbReference type="ARBA" id="ARBA00004286"/>
    </source>
</evidence>
<evidence type="ECO:0000256" key="6">
    <source>
        <dbReference type="ARBA" id="ARBA00022691"/>
    </source>
</evidence>
<sequence>MVVDVHTRPYHNFKMQPACMTPKELSDNDDLATSLVLDPILGFNSHKMNIKYRPLKANTSELKTIVQGFILTQDYEKAYGCISKGEWMPRLRSKSQQRTLQEHRRKQAKSFLGTYPKNSFLKGPKAFDSCTLAVVFSA</sequence>
<organism evidence="9">
    <name type="scientific">Dendroctonus ponderosae</name>
    <name type="common">Mountain pine beetle</name>
    <dbReference type="NCBI Taxonomy" id="77166"/>
    <lineage>
        <taxon>Eukaryota</taxon>
        <taxon>Metazoa</taxon>
        <taxon>Ecdysozoa</taxon>
        <taxon>Arthropoda</taxon>
        <taxon>Hexapoda</taxon>
        <taxon>Insecta</taxon>
        <taxon>Pterygota</taxon>
        <taxon>Neoptera</taxon>
        <taxon>Endopterygota</taxon>
        <taxon>Coleoptera</taxon>
        <taxon>Polyphaga</taxon>
        <taxon>Cucujiformia</taxon>
        <taxon>Curculionidae</taxon>
        <taxon>Scolytinae</taxon>
        <taxon>Dendroctonus</taxon>
    </lineage>
</organism>
<comment type="subcellular location">
    <subcellularLocation>
        <location evidence="2">Chromosome</location>
    </subcellularLocation>
    <subcellularLocation>
        <location evidence="1">Nucleus</location>
    </subcellularLocation>
</comment>
<dbReference type="FunFam" id="1.10.10.1700:FF:000001">
    <property type="entry name" value="Histone-lysine N-methyltransferase"/>
    <property type="match status" value="1"/>
</dbReference>
<evidence type="ECO:0000256" key="7">
    <source>
        <dbReference type="ARBA" id="ARBA00022853"/>
    </source>
</evidence>
<dbReference type="InterPro" id="IPR041938">
    <property type="entry name" value="Hist-Lys_N-MTase_N"/>
</dbReference>
<accession>N6UPD3</accession>
<dbReference type="PANTHER" id="PTHR12977:SF4">
    <property type="entry name" value="HISTONE-LYSINE N-METHYLTRANSFERASE KMT5B"/>
    <property type="match status" value="1"/>
</dbReference>